<dbReference type="InterPro" id="IPR018114">
    <property type="entry name" value="TRYPSIN_HIS"/>
</dbReference>
<reference evidence="3" key="1">
    <citation type="submission" date="2020-02" db="EMBL/GenBank/DDBJ databases">
        <authorList>
            <person name="Enbody D E."/>
            <person name="Pettersson E M."/>
        </authorList>
    </citation>
    <scope>NUCLEOTIDE SEQUENCE [LARGE SCALE GENOMIC DNA]</scope>
</reference>
<protein>
    <submittedName>
        <fullName evidence="3">Uncharacterized protein</fullName>
    </submittedName>
</protein>
<dbReference type="Ensembl" id="ENSCPVT00000014996.2">
    <property type="protein sequence ID" value="ENSCPVP00000014353.2"/>
    <property type="gene ID" value="ENSCPVG00000010492.2"/>
</dbReference>
<dbReference type="InterPro" id="IPR001254">
    <property type="entry name" value="Trypsin_dom"/>
</dbReference>
<dbReference type="PROSITE" id="PS50240">
    <property type="entry name" value="TRYPSIN_DOM"/>
    <property type="match status" value="1"/>
</dbReference>
<dbReference type="Pfam" id="PF00089">
    <property type="entry name" value="Trypsin"/>
    <property type="match status" value="1"/>
</dbReference>
<evidence type="ECO:0000256" key="2">
    <source>
        <dbReference type="SAM" id="MobiDB-lite"/>
    </source>
</evidence>
<dbReference type="SUPFAM" id="SSF50494">
    <property type="entry name" value="Trypsin-like serine proteases"/>
    <property type="match status" value="1"/>
</dbReference>
<dbReference type="GO" id="GO:0007340">
    <property type="term" value="P:acrosome reaction"/>
    <property type="evidence" value="ECO:0007669"/>
    <property type="project" value="TreeGrafter"/>
</dbReference>
<dbReference type="GO" id="GO:0004252">
    <property type="term" value="F:serine-type endopeptidase activity"/>
    <property type="evidence" value="ECO:0007669"/>
    <property type="project" value="InterPro"/>
</dbReference>
<keyword evidence="4" id="KW-1185">Reference proteome</keyword>
<dbReference type="PANTHER" id="PTHR24252">
    <property type="entry name" value="ACROSIN-RELATED"/>
    <property type="match status" value="1"/>
</dbReference>
<evidence type="ECO:0000313" key="4">
    <source>
        <dbReference type="Proteomes" id="UP000694382"/>
    </source>
</evidence>
<keyword evidence="1" id="KW-1015">Disulfide bond</keyword>
<accession>A0A8C3N1H3</accession>
<evidence type="ECO:0000256" key="1">
    <source>
        <dbReference type="ARBA" id="ARBA00023157"/>
    </source>
</evidence>
<name>A0A8C3N1H3_GEOPR</name>
<reference evidence="3" key="2">
    <citation type="submission" date="2025-08" db="UniProtKB">
        <authorList>
            <consortium name="Ensembl"/>
        </authorList>
    </citation>
    <scope>IDENTIFICATION</scope>
</reference>
<dbReference type="PANTHER" id="PTHR24252:SF8">
    <property type="entry name" value="ACROSIN"/>
    <property type="match status" value="1"/>
</dbReference>
<dbReference type="AlphaFoldDB" id="A0A8C3N1H3"/>
<organism evidence="3 4">
    <name type="scientific">Geospiza parvula</name>
    <name type="common">Small tree-finch</name>
    <name type="synonym">Camarhynchus parvulus</name>
    <dbReference type="NCBI Taxonomy" id="87175"/>
    <lineage>
        <taxon>Eukaryota</taxon>
        <taxon>Metazoa</taxon>
        <taxon>Chordata</taxon>
        <taxon>Craniata</taxon>
        <taxon>Vertebrata</taxon>
        <taxon>Euteleostomi</taxon>
        <taxon>Archelosauria</taxon>
        <taxon>Archosauria</taxon>
        <taxon>Dinosauria</taxon>
        <taxon>Saurischia</taxon>
        <taxon>Theropoda</taxon>
        <taxon>Coelurosauria</taxon>
        <taxon>Aves</taxon>
        <taxon>Neognathae</taxon>
        <taxon>Neoaves</taxon>
        <taxon>Telluraves</taxon>
        <taxon>Australaves</taxon>
        <taxon>Passeriformes</taxon>
        <taxon>Thraupidae</taxon>
        <taxon>Camarhynchus</taxon>
    </lineage>
</organism>
<dbReference type="PROSITE" id="PS00134">
    <property type="entry name" value="TRYPSIN_HIS"/>
    <property type="match status" value="1"/>
</dbReference>
<dbReference type="InterPro" id="IPR043504">
    <property type="entry name" value="Peptidase_S1_PA_chymotrypsin"/>
</dbReference>
<dbReference type="GO" id="GO:0006508">
    <property type="term" value="P:proteolysis"/>
    <property type="evidence" value="ECO:0007669"/>
    <property type="project" value="InterPro"/>
</dbReference>
<reference evidence="3" key="3">
    <citation type="submission" date="2025-09" db="UniProtKB">
        <authorList>
            <consortium name="Ensembl"/>
        </authorList>
    </citation>
    <scope>IDENTIFICATION</scope>
</reference>
<feature type="region of interest" description="Disordered" evidence="2">
    <location>
        <begin position="126"/>
        <end position="154"/>
    </location>
</feature>
<dbReference type="Gene3D" id="2.40.10.10">
    <property type="entry name" value="Trypsin-like serine proteases"/>
    <property type="match status" value="1"/>
</dbReference>
<proteinExistence type="predicted"/>
<accession>A0A8U8BIL5</accession>
<dbReference type="Proteomes" id="UP000694382">
    <property type="component" value="Chromosome 3"/>
</dbReference>
<sequence>MHGLGLLILPMTYSYGNVAYDYGMTRVVGGGGALPGAWPWIVSIQHPWLPGPGHWCGGSLISPDWVLTAAHCFDADALSASSPATPIPFPLRQPGCHSAQEKPGLMPKLPSSLQLDIPPLNFNLITSRKPRSSSSISRSATALTGTQGQSSPTMCVLVTHREASTPAR</sequence>
<feature type="compositionally biased region" description="Polar residues" evidence="2">
    <location>
        <begin position="140"/>
        <end position="153"/>
    </location>
</feature>
<dbReference type="InterPro" id="IPR009003">
    <property type="entry name" value="Peptidase_S1_PA"/>
</dbReference>
<evidence type="ECO:0000313" key="3">
    <source>
        <dbReference type="Ensembl" id="ENSCPVP00000014353.2"/>
    </source>
</evidence>